<name>A0ACC0IDD5_9ERIC</name>
<accession>A0ACC0IDD5</accession>
<dbReference type="EMBL" id="CM045763">
    <property type="protein sequence ID" value="KAI8023583.1"/>
    <property type="molecule type" value="Genomic_DNA"/>
</dbReference>
<dbReference type="Proteomes" id="UP001060215">
    <property type="component" value="Chromosome 6"/>
</dbReference>
<protein>
    <submittedName>
        <fullName evidence="1">Pentatricopeptide repeat-containing protein</fullName>
    </submittedName>
</protein>
<comment type="caution">
    <text evidence="1">The sequence shown here is derived from an EMBL/GenBank/DDBJ whole genome shotgun (WGS) entry which is preliminary data.</text>
</comment>
<sequence>MGLELLSVSDTCKLKGVVSNQYTFPSVLTACAVVSAHSFGAQVHGHIVQTGFEANMFVESALVDMYAKCEDLNSARRALETMGGDNVVSWNSRVVGCVRQGFERKHCYYSRKCTREIRVLMISHTLLF</sequence>
<organism evidence="1 2">
    <name type="scientific">Camellia lanceoleosa</name>
    <dbReference type="NCBI Taxonomy" id="1840588"/>
    <lineage>
        <taxon>Eukaryota</taxon>
        <taxon>Viridiplantae</taxon>
        <taxon>Streptophyta</taxon>
        <taxon>Embryophyta</taxon>
        <taxon>Tracheophyta</taxon>
        <taxon>Spermatophyta</taxon>
        <taxon>Magnoliopsida</taxon>
        <taxon>eudicotyledons</taxon>
        <taxon>Gunneridae</taxon>
        <taxon>Pentapetalae</taxon>
        <taxon>asterids</taxon>
        <taxon>Ericales</taxon>
        <taxon>Theaceae</taxon>
        <taxon>Camellia</taxon>
    </lineage>
</organism>
<gene>
    <name evidence="1" type="ORF">LOK49_LG03G02341</name>
</gene>
<reference evidence="1 2" key="1">
    <citation type="journal article" date="2022" name="Plant J.">
        <title>Chromosome-level genome of Camellia lanceoleosa provides a valuable resource for understanding genome evolution and self-incompatibility.</title>
        <authorList>
            <person name="Gong W."/>
            <person name="Xiao S."/>
            <person name="Wang L."/>
            <person name="Liao Z."/>
            <person name="Chang Y."/>
            <person name="Mo W."/>
            <person name="Hu G."/>
            <person name="Li W."/>
            <person name="Zhao G."/>
            <person name="Zhu H."/>
            <person name="Hu X."/>
            <person name="Ji K."/>
            <person name="Xiang X."/>
            <person name="Song Q."/>
            <person name="Yuan D."/>
            <person name="Jin S."/>
            <person name="Zhang L."/>
        </authorList>
    </citation>
    <scope>NUCLEOTIDE SEQUENCE [LARGE SCALE GENOMIC DNA]</scope>
    <source>
        <strain evidence="1">SQ_2022a</strain>
    </source>
</reference>
<evidence type="ECO:0000313" key="1">
    <source>
        <dbReference type="EMBL" id="KAI8023583.1"/>
    </source>
</evidence>
<keyword evidence="2" id="KW-1185">Reference proteome</keyword>
<evidence type="ECO:0000313" key="2">
    <source>
        <dbReference type="Proteomes" id="UP001060215"/>
    </source>
</evidence>
<proteinExistence type="predicted"/>